<proteinExistence type="predicted"/>
<gene>
    <name evidence="1" type="ORF">HCR03_15080</name>
</gene>
<dbReference type="KEGG" id="cfem:HCR03_15080"/>
<dbReference type="RefSeq" id="WP_187035176.1">
    <property type="nucleotide sequence ID" value="NZ_CP060286.1"/>
</dbReference>
<accession>A0A7G8T8S4</accession>
<reference evidence="1 2" key="1">
    <citation type="submission" date="2020-08" db="EMBL/GenBank/DDBJ databases">
        <title>The isolate Caproiciproducens sp. 7D4C2 produces n-caproate at mildly acidic conditions from hexoses: genome and rBOX comparison with related strains and chain-elongating bacteria.</title>
        <authorList>
            <person name="Esquivel-Elizondo S."/>
            <person name="Bagci C."/>
            <person name="Temovska M."/>
            <person name="Jeon B.S."/>
            <person name="Bessarab I."/>
            <person name="Williams R.B.H."/>
            <person name="Huson D.H."/>
            <person name="Angenent L.T."/>
        </authorList>
    </citation>
    <scope>NUCLEOTIDE SEQUENCE [LARGE SCALE GENOMIC DNA]</scope>
    <source>
        <strain evidence="1 2">7D4C2</strain>
    </source>
</reference>
<sequence length="162" mass="18917">MTEDCLTVQYRSKLRSIDLMDSFERCNEQQEPLYKELLLQDVFTVLIDEISYQADILIARKPYEMPWCNIGITFTTLRKQIAYHAFTLTDTDLIDPVLQTLNVLRQDKRLRDIPIDPVILKAQNSRNRSGYGSSFRGRQLSRPGTLYGETTPYLIQRISLHE</sequence>
<name>A0A7G8T8S4_9FIRM</name>
<dbReference type="Proteomes" id="UP000515909">
    <property type="component" value="Chromosome"/>
</dbReference>
<dbReference type="EMBL" id="CP060286">
    <property type="protein sequence ID" value="QNK40015.1"/>
    <property type="molecule type" value="Genomic_DNA"/>
</dbReference>
<organism evidence="1 2">
    <name type="scientific">Caproicibacter fermentans</name>
    <dbReference type="NCBI Taxonomy" id="2576756"/>
    <lineage>
        <taxon>Bacteria</taxon>
        <taxon>Bacillati</taxon>
        <taxon>Bacillota</taxon>
        <taxon>Clostridia</taxon>
        <taxon>Eubacteriales</taxon>
        <taxon>Acutalibacteraceae</taxon>
        <taxon>Caproicibacter</taxon>
    </lineage>
</organism>
<protein>
    <submittedName>
        <fullName evidence="1">Uncharacterized protein</fullName>
    </submittedName>
</protein>
<dbReference type="AlphaFoldDB" id="A0A7G8T8S4"/>
<evidence type="ECO:0000313" key="1">
    <source>
        <dbReference type="EMBL" id="QNK40015.1"/>
    </source>
</evidence>
<evidence type="ECO:0000313" key="2">
    <source>
        <dbReference type="Proteomes" id="UP000515909"/>
    </source>
</evidence>